<protein>
    <submittedName>
        <fullName evidence="1">Uncharacterized protein</fullName>
    </submittedName>
</protein>
<accession>A0A2P2PN25</accession>
<sequence>MVKSEREIFGYSKSKNQSGRGKRYYRCCFDISG</sequence>
<proteinExistence type="predicted"/>
<evidence type="ECO:0000313" key="1">
    <source>
        <dbReference type="EMBL" id="MBX56136.1"/>
    </source>
</evidence>
<organism evidence="1">
    <name type="scientific">Rhizophora mucronata</name>
    <name type="common">Asiatic mangrove</name>
    <dbReference type="NCBI Taxonomy" id="61149"/>
    <lineage>
        <taxon>Eukaryota</taxon>
        <taxon>Viridiplantae</taxon>
        <taxon>Streptophyta</taxon>
        <taxon>Embryophyta</taxon>
        <taxon>Tracheophyta</taxon>
        <taxon>Spermatophyta</taxon>
        <taxon>Magnoliopsida</taxon>
        <taxon>eudicotyledons</taxon>
        <taxon>Gunneridae</taxon>
        <taxon>Pentapetalae</taxon>
        <taxon>rosids</taxon>
        <taxon>fabids</taxon>
        <taxon>Malpighiales</taxon>
        <taxon>Rhizophoraceae</taxon>
        <taxon>Rhizophora</taxon>
    </lineage>
</organism>
<dbReference type="EMBL" id="GGEC01075652">
    <property type="protein sequence ID" value="MBX56136.1"/>
    <property type="molecule type" value="Transcribed_RNA"/>
</dbReference>
<dbReference type="AlphaFoldDB" id="A0A2P2PN25"/>
<name>A0A2P2PN25_RHIMU</name>
<reference evidence="1" key="1">
    <citation type="submission" date="2018-02" db="EMBL/GenBank/DDBJ databases">
        <title>Rhizophora mucronata_Transcriptome.</title>
        <authorList>
            <person name="Meera S.P."/>
            <person name="Sreeshan A."/>
            <person name="Augustine A."/>
        </authorList>
    </citation>
    <scope>NUCLEOTIDE SEQUENCE</scope>
    <source>
        <tissue evidence="1">Leaf</tissue>
    </source>
</reference>